<gene>
    <name evidence="15" type="primary">LOC123184690</name>
</gene>
<feature type="domain" description="Subtilisin-like protease fibronectin type-III" evidence="14">
    <location>
        <begin position="638"/>
        <end position="733"/>
    </location>
</feature>
<keyword evidence="3 9" id="KW-0645">Protease</keyword>
<evidence type="ECO:0008006" key="17">
    <source>
        <dbReference type="Google" id="ProtNLM"/>
    </source>
</evidence>
<dbReference type="CDD" id="cd02120">
    <property type="entry name" value="PA_subtilisin_like"/>
    <property type="match status" value="1"/>
</dbReference>
<dbReference type="Pfam" id="PF17766">
    <property type="entry name" value="fn3_6"/>
    <property type="match status" value="1"/>
</dbReference>
<evidence type="ECO:0000256" key="3">
    <source>
        <dbReference type="ARBA" id="ARBA00022670"/>
    </source>
</evidence>
<dbReference type="InterPro" id="IPR034197">
    <property type="entry name" value="Peptidases_S8_3"/>
</dbReference>
<dbReference type="AlphaFoldDB" id="A0A3B6AS45"/>
<feature type="active site" description="Charge relay system" evidence="8 9">
    <location>
        <position position="524"/>
    </location>
</feature>
<dbReference type="InterPro" id="IPR015500">
    <property type="entry name" value="Peptidase_S8_subtilisin-rel"/>
</dbReference>
<dbReference type="GeneID" id="123184690"/>
<feature type="active site" description="Charge relay system" evidence="8 9">
    <location>
        <position position="211"/>
    </location>
</feature>
<dbReference type="InterPro" id="IPR023827">
    <property type="entry name" value="Peptidase_S8_Asp-AS"/>
</dbReference>
<reference evidence="15" key="2">
    <citation type="submission" date="2018-10" db="UniProtKB">
        <authorList>
            <consortium name="EnsemblPlants"/>
        </authorList>
    </citation>
    <scope>IDENTIFICATION</scope>
</reference>
<dbReference type="Pfam" id="PF05922">
    <property type="entry name" value="Inhibitor_I9"/>
    <property type="match status" value="1"/>
</dbReference>
<evidence type="ECO:0000313" key="16">
    <source>
        <dbReference type="Proteomes" id="UP000019116"/>
    </source>
</evidence>
<dbReference type="PROSITE" id="PS00136">
    <property type="entry name" value="SUBTILASE_ASP"/>
    <property type="match status" value="1"/>
</dbReference>
<dbReference type="OrthoDB" id="640735at2759"/>
<dbReference type="InterPro" id="IPR010259">
    <property type="entry name" value="S8pro/Inhibitor_I9"/>
</dbReference>
<dbReference type="Gene3D" id="3.30.70.80">
    <property type="entry name" value="Peptidase S8 propeptide/proteinase inhibitor I9"/>
    <property type="match status" value="1"/>
</dbReference>
<keyword evidence="6 9" id="KW-0720">Serine protease</keyword>
<feature type="domain" description="Peptidase S8/S53" evidence="12">
    <location>
        <begin position="149"/>
        <end position="560"/>
    </location>
</feature>
<dbReference type="PANTHER" id="PTHR10795">
    <property type="entry name" value="PROPROTEIN CONVERTASE SUBTILISIN/KEXIN"/>
    <property type="match status" value="1"/>
</dbReference>
<evidence type="ECO:0000256" key="5">
    <source>
        <dbReference type="ARBA" id="ARBA00022801"/>
    </source>
</evidence>
<evidence type="ECO:0000256" key="6">
    <source>
        <dbReference type="ARBA" id="ARBA00022825"/>
    </source>
</evidence>
<dbReference type="Proteomes" id="UP000019116">
    <property type="component" value="Chromosome 2A"/>
</dbReference>
<evidence type="ECO:0000259" key="12">
    <source>
        <dbReference type="Pfam" id="PF00082"/>
    </source>
</evidence>
<dbReference type="PROSITE" id="PS00138">
    <property type="entry name" value="SUBTILASE_SER"/>
    <property type="match status" value="1"/>
</dbReference>
<evidence type="ECO:0000256" key="4">
    <source>
        <dbReference type="ARBA" id="ARBA00022729"/>
    </source>
</evidence>
<dbReference type="Pfam" id="PF00082">
    <property type="entry name" value="Peptidase_S8"/>
    <property type="match status" value="1"/>
</dbReference>
<dbReference type="SUPFAM" id="SSF52743">
    <property type="entry name" value="Subtilisin-like"/>
    <property type="match status" value="1"/>
</dbReference>
<dbReference type="GO" id="GO:0004252">
    <property type="term" value="F:serine-type endopeptidase activity"/>
    <property type="evidence" value="ECO:0000318"/>
    <property type="project" value="GO_Central"/>
</dbReference>
<dbReference type="Gramene" id="TraesCS2A02G099500.1">
    <property type="protein sequence ID" value="TraesCS2A02G099500.1.cds1"/>
    <property type="gene ID" value="TraesCS2A02G099500"/>
</dbReference>
<evidence type="ECO:0000259" key="13">
    <source>
        <dbReference type="Pfam" id="PF05922"/>
    </source>
</evidence>
<dbReference type="InterPro" id="IPR045051">
    <property type="entry name" value="SBT"/>
</dbReference>
<keyword evidence="5 9" id="KW-0378">Hydrolase</keyword>
<evidence type="ECO:0000256" key="9">
    <source>
        <dbReference type="PROSITE-ProRule" id="PRU01240"/>
    </source>
</evidence>
<dbReference type="PRINTS" id="PR00723">
    <property type="entry name" value="SUBTILISIN"/>
</dbReference>
<feature type="signal peptide" evidence="11">
    <location>
        <begin position="1"/>
        <end position="24"/>
    </location>
</feature>
<dbReference type="RefSeq" id="XP_044452706.1">
    <property type="nucleotide sequence ID" value="XM_044596771.1"/>
</dbReference>
<dbReference type="Gene3D" id="3.40.50.200">
    <property type="entry name" value="Peptidase S8/S53 domain"/>
    <property type="match status" value="1"/>
</dbReference>
<evidence type="ECO:0000256" key="11">
    <source>
        <dbReference type="SAM" id="SignalP"/>
    </source>
</evidence>
<dbReference type="InterPro" id="IPR036852">
    <property type="entry name" value="Peptidase_S8/S53_dom_sf"/>
</dbReference>
<evidence type="ECO:0000256" key="2">
    <source>
        <dbReference type="ARBA" id="ARBA00011073"/>
    </source>
</evidence>
<dbReference type="SMR" id="A0A3B6AS45"/>
<evidence type="ECO:0000256" key="10">
    <source>
        <dbReference type="RuleBase" id="RU003355"/>
    </source>
</evidence>
<evidence type="ECO:0000313" key="15">
    <source>
        <dbReference type="EnsemblPlants" id="TraesCS2A02G099500.1.cds1"/>
    </source>
</evidence>
<keyword evidence="4 11" id="KW-0732">Signal</keyword>
<name>A0A3B6AS45_WHEAT</name>
<dbReference type="InterPro" id="IPR000209">
    <property type="entry name" value="Peptidase_S8/S53_dom"/>
</dbReference>
<sequence length="747" mass="78439">MASLTNLIILLPLLLLATFSPTPSLCYVGPSVARVHEGATQASAYRTYIVLVKPPPSGTNEEGHRRWYETFLPSSHIGESGEPRLLHSYIEVFSGFAARLTEAELDAVTKKPGFVRAFPDRTLQLMTTHTPEFLGLRNGTGFWSDAGYGKGVVIGLLDTGIYATHPSFDDHGVQSPPTRWRSSCKAVRCNNKLIGANSFTGDDDSYDYVGHGTHTSSTAAGNFVTDASDHGVGTGTASGIAPGAHIAMYKVCTAEGCQESAVLAGLDAAIKDGVDMLSLSLSSLAGVSFNKDPIAIGAFSAISKGIIVVCAAGNKGPTPRSVSNSAPWLLTVAAGSVDRRFDAGVHLGNGKRMDGEAFTPAIKPTSKPYPLFYSEEHRFCQNAYYGSVAGKIIVCQSTTPMARYSDISRLMGHGAAGVVLFNDKATGYTIILQDFDEARVVQVTFADGIALAAYTKSASNDAVATFTYNNTVLGVRPNPVVASFSSRGPSSVAPGVLKPDILAPGLNILAAWPSPPFKIISGTSMATPHVSGVAALIKSLHPEWSPAAIKSAILTTSDTTNNIGGSILNERHDKASAYDRGAGHVNPARAADPGLVYDLGVTDYAGYICWLLGEEGLVTIVRNSSLTCAKLPKVKDVQLNYPTLTVPLASTPFTVTRTVTNVGPADSTYAAKVNSPSSMTLHVSPKTLVFSKAGEKKTFSVTVSCQGVGASEIFVEGSLSWVSKMHVVRSPIVAIHGVGGHASAPSP</sequence>
<comment type="similarity">
    <text evidence="2 9 10">Belongs to the peptidase S8 family.</text>
</comment>
<dbReference type="EnsemblPlants" id="TraesCS2A02G099500.1">
    <property type="protein sequence ID" value="TraesCS2A02G099500.1.cds1"/>
    <property type="gene ID" value="TraesCS2A02G099500"/>
</dbReference>
<dbReference type="GO" id="GO:0005576">
    <property type="term" value="C:extracellular region"/>
    <property type="evidence" value="ECO:0000318"/>
    <property type="project" value="GO_Central"/>
</dbReference>
<dbReference type="CDD" id="cd04852">
    <property type="entry name" value="Peptidases_S8_3"/>
    <property type="match status" value="1"/>
</dbReference>
<keyword evidence="16" id="KW-1185">Reference proteome</keyword>
<evidence type="ECO:0000256" key="8">
    <source>
        <dbReference type="PIRSR" id="PIRSR615500-1"/>
    </source>
</evidence>
<dbReference type="PROSITE" id="PS51892">
    <property type="entry name" value="SUBTILASE"/>
    <property type="match status" value="1"/>
</dbReference>
<dbReference type="InterPro" id="IPR037045">
    <property type="entry name" value="S8pro/Inhibitor_I9_sf"/>
</dbReference>
<evidence type="ECO:0000259" key="14">
    <source>
        <dbReference type="Pfam" id="PF17766"/>
    </source>
</evidence>
<dbReference type="Gramene" id="TraesCS2A03G0203600.1">
    <property type="protein sequence ID" value="TraesCS2A03G0203600.1.CDS1"/>
    <property type="gene ID" value="TraesCS2A03G0203600"/>
</dbReference>
<dbReference type="OMA" id="SWVSKKN"/>
<dbReference type="Gene3D" id="3.50.30.30">
    <property type="match status" value="1"/>
</dbReference>
<dbReference type="STRING" id="4565.A0A3B6AS45"/>
<dbReference type="InterPro" id="IPR041469">
    <property type="entry name" value="Subtilisin-like_FN3"/>
</dbReference>
<evidence type="ECO:0000256" key="1">
    <source>
        <dbReference type="ARBA" id="ARBA00004613"/>
    </source>
</evidence>
<feature type="domain" description="Inhibitor I9" evidence="13">
    <location>
        <begin position="47"/>
        <end position="126"/>
    </location>
</feature>
<protein>
    <recommendedName>
        <fullName evidence="17">Subtilisin-like protease</fullName>
    </recommendedName>
</protein>
<accession>A0A3B6AS45</accession>
<feature type="chain" id="PRO_5043171004" description="Subtilisin-like protease" evidence="11">
    <location>
        <begin position="25"/>
        <end position="747"/>
    </location>
</feature>
<dbReference type="GO" id="GO:0006508">
    <property type="term" value="P:proteolysis"/>
    <property type="evidence" value="ECO:0007669"/>
    <property type="project" value="UniProtKB-KW"/>
</dbReference>
<proteinExistence type="inferred from homology"/>
<comment type="subcellular location">
    <subcellularLocation>
        <location evidence="1">Secreted</location>
    </subcellularLocation>
</comment>
<organism evidence="15">
    <name type="scientific">Triticum aestivum</name>
    <name type="common">Wheat</name>
    <dbReference type="NCBI Taxonomy" id="4565"/>
    <lineage>
        <taxon>Eukaryota</taxon>
        <taxon>Viridiplantae</taxon>
        <taxon>Streptophyta</taxon>
        <taxon>Embryophyta</taxon>
        <taxon>Tracheophyta</taxon>
        <taxon>Spermatophyta</taxon>
        <taxon>Magnoliopsida</taxon>
        <taxon>Liliopsida</taxon>
        <taxon>Poales</taxon>
        <taxon>Poaceae</taxon>
        <taxon>BOP clade</taxon>
        <taxon>Pooideae</taxon>
        <taxon>Triticodae</taxon>
        <taxon>Triticeae</taxon>
        <taxon>Triticinae</taxon>
        <taxon>Triticum</taxon>
    </lineage>
</organism>
<dbReference type="Gene3D" id="2.60.40.2310">
    <property type="match status" value="1"/>
</dbReference>
<dbReference type="InterPro" id="IPR023828">
    <property type="entry name" value="Peptidase_S8_Ser-AS"/>
</dbReference>
<reference evidence="15" key="1">
    <citation type="submission" date="2018-08" db="EMBL/GenBank/DDBJ databases">
        <authorList>
            <person name="Rossello M."/>
        </authorList>
    </citation>
    <scope>NUCLEOTIDE SEQUENCE [LARGE SCALE GENOMIC DNA]</scope>
    <source>
        <strain evidence="15">cv. Chinese Spring</strain>
    </source>
</reference>
<evidence type="ECO:0000256" key="7">
    <source>
        <dbReference type="ARBA" id="ARBA00023180"/>
    </source>
</evidence>
<feature type="active site" description="Charge relay system" evidence="8 9">
    <location>
        <position position="158"/>
    </location>
</feature>
<keyword evidence="7" id="KW-0325">Glycoprotein</keyword>